<feature type="compositionally biased region" description="Basic and acidic residues" evidence="1">
    <location>
        <begin position="100"/>
        <end position="117"/>
    </location>
</feature>
<dbReference type="GO" id="GO:0005524">
    <property type="term" value="F:ATP binding"/>
    <property type="evidence" value="ECO:0007669"/>
    <property type="project" value="InterPro"/>
</dbReference>
<evidence type="ECO:0000313" key="3">
    <source>
        <dbReference type="EMBL" id="EYF07118.1"/>
    </source>
</evidence>
<reference evidence="3 4" key="1">
    <citation type="submission" date="2013-05" db="EMBL/GenBank/DDBJ databases">
        <title>Genome assembly of Chondromyces apiculatus DSM 436.</title>
        <authorList>
            <person name="Sharma G."/>
            <person name="Khatri I."/>
            <person name="Kaur C."/>
            <person name="Mayilraj S."/>
            <person name="Subramanian S."/>
        </authorList>
    </citation>
    <scope>NUCLEOTIDE SEQUENCE [LARGE SCALE GENOMIC DNA]</scope>
    <source>
        <strain evidence="3 4">DSM 436</strain>
    </source>
</reference>
<dbReference type="AlphaFoldDB" id="A0A017TCW3"/>
<comment type="caution">
    <text evidence="3">The sequence shown here is derived from an EMBL/GenBank/DDBJ whole genome shotgun (WGS) entry which is preliminary data.</text>
</comment>
<accession>A0A017TCW3</accession>
<dbReference type="Gene3D" id="3.40.50.300">
    <property type="entry name" value="P-loop containing nucleotide triphosphate hydrolases"/>
    <property type="match status" value="1"/>
</dbReference>
<proteinExistence type="predicted"/>
<dbReference type="InterPro" id="IPR003959">
    <property type="entry name" value="ATPase_AAA_core"/>
</dbReference>
<evidence type="ECO:0000259" key="2">
    <source>
        <dbReference type="Pfam" id="PF13304"/>
    </source>
</evidence>
<dbReference type="EMBL" id="ASRX01000011">
    <property type="protein sequence ID" value="EYF07118.1"/>
    <property type="molecule type" value="Genomic_DNA"/>
</dbReference>
<feature type="region of interest" description="Disordered" evidence="1">
    <location>
        <begin position="100"/>
        <end position="127"/>
    </location>
</feature>
<keyword evidence="4" id="KW-1185">Reference proteome</keyword>
<dbReference type="STRING" id="1192034.CAP_0597"/>
<dbReference type="Proteomes" id="UP000019678">
    <property type="component" value="Unassembled WGS sequence"/>
</dbReference>
<dbReference type="InterPro" id="IPR051396">
    <property type="entry name" value="Bact_Antivir_Def_Nuclease"/>
</dbReference>
<dbReference type="SUPFAM" id="SSF52540">
    <property type="entry name" value="P-loop containing nucleoside triphosphate hydrolases"/>
    <property type="match status" value="1"/>
</dbReference>
<evidence type="ECO:0000313" key="4">
    <source>
        <dbReference type="Proteomes" id="UP000019678"/>
    </source>
</evidence>
<dbReference type="Pfam" id="PF13304">
    <property type="entry name" value="AAA_21"/>
    <property type="match status" value="1"/>
</dbReference>
<feature type="domain" description="ATPase AAA-type core" evidence="2">
    <location>
        <begin position="11"/>
        <end position="87"/>
    </location>
</feature>
<name>A0A017TCW3_9BACT</name>
<dbReference type="GO" id="GO:0016887">
    <property type="term" value="F:ATP hydrolysis activity"/>
    <property type="evidence" value="ECO:0007669"/>
    <property type="project" value="InterPro"/>
</dbReference>
<sequence length="188" mass="21576">MRTEQGVDLRFEIRGRQILRYTELSSGEQQFLAMCAAIVTSRASIVALEEPEISLHPDNQELMRDVLLEQVRSGLVDQILLESHVPVFDGPEVIRFRRSEQGATEVSREPSRPKDADLSAQAREAGAKKEWVTSDGYTRLPKEMRSDLGLQTGGYLWFLRPTPERQWEAWTADQLDGRFGWKDEEQEK</sequence>
<evidence type="ECO:0000256" key="1">
    <source>
        <dbReference type="SAM" id="MobiDB-lite"/>
    </source>
</evidence>
<organism evidence="3 4">
    <name type="scientific">Chondromyces apiculatus DSM 436</name>
    <dbReference type="NCBI Taxonomy" id="1192034"/>
    <lineage>
        <taxon>Bacteria</taxon>
        <taxon>Pseudomonadati</taxon>
        <taxon>Myxococcota</taxon>
        <taxon>Polyangia</taxon>
        <taxon>Polyangiales</taxon>
        <taxon>Polyangiaceae</taxon>
        <taxon>Chondromyces</taxon>
    </lineage>
</organism>
<protein>
    <recommendedName>
        <fullName evidence="2">ATPase AAA-type core domain-containing protein</fullName>
    </recommendedName>
</protein>
<dbReference type="PANTHER" id="PTHR43581:SF2">
    <property type="entry name" value="EXCINUCLEASE ATPASE SUBUNIT"/>
    <property type="match status" value="1"/>
</dbReference>
<dbReference type="PANTHER" id="PTHR43581">
    <property type="entry name" value="ATP/GTP PHOSPHATASE"/>
    <property type="match status" value="1"/>
</dbReference>
<dbReference type="InterPro" id="IPR027417">
    <property type="entry name" value="P-loop_NTPase"/>
</dbReference>
<gene>
    <name evidence="3" type="ORF">CAP_0597</name>
</gene>